<evidence type="ECO:0000313" key="1">
    <source>
        <dbReference type="EMBL" id="PAP75857.1"/>
    </source>
</evidence>
<evidence type="ECO:0008006" key="3">
    <source>
        <dbReference type="Google" id="ProtNLM"/>
    </source>
</evidence>
<accession>A0A271IXP4</accession>
<keyword evidence="2" id="KW-1185">Reference proteome</keyword>
<dbReference type="AlphaFoldDB" id="A0A271IXP4"/>
<dbReference type="InterPro" id="IPR026444">
    <property type="entry name" value="Secre_tail"/>
</dbReference>
<gene>
    <name evidence="1" type="ORF">BSZ37_05075</name>
</gene>
<dbReference type="NCBIfam" id="TIGR04183">
    <property type="entry name" value="Por_Secre_tail"/>
    <property type="match status" value="1"/>
</dbReference>
<proteinExistence type="predicted"/>
<evidence type="ECO:0000313" key="2">
    <source>
        <dbReference type="Proteomes" id="UP000216339"/>
    </source>
</evidence>
<comment type="caution">
    <text evidence="1">The sequence shown here is derived from an EMBL/GenBank/DDBJ whole genome shotgun (WGS) entry which is preliminary data.</text>
</comment>
<sequence>MDPLNPSYPLIHFLSYEGDFVADGGPADDQASLDIGVDEDPAPAAGFSLQLTGTGVAYESFAWQEPAVSTPGLPNATLTTTQTFATPSGTSTAYSFGSGDDDVAGFRQLGAALAGIRVDDLASRNLVQGIPGANGYPAQYPDADGTTEGSQGPNLYTAYDGGGYTVAPTTASVLQLGRGLLWYLFDQRIDPDDGLFGGGTSESFPLPQSQTYVGYGLTSGTYVLAFDRVNGQTFYLLANPRASDYDLSGIAMRTAGATISTTFQVYDPGTNGYAALTQGADALAKGQGVWAEVTGVTADAVTFGFDLDATTTGGVFQGRRALGAALDLRLDGVTAGGTTTVDGAARISLLDDATDGWDRHDASKLTPLVAPYALVAPVGTRDGEPRRQAVRSAPVGPVTTDLAFTATEAGTYTLSADVPTGWAADLLDRATGATTDLATASYTFDAGATEWTDRFELAVSPATTAAEQADAPIAEVGRPFPNPAAAGAQLRVRVGTTERVRVVVCDALGREAAVAFDGPLSGGADAVVSLPAGLRPGVYVVRVTGETFAQSRPLVVVR</sequence>
<dbReference type="Proteomes" id="UP000216339">
    <property type="component" value="Unassembled WGS sequence"/>
</dbReference>
<dbReference type="EMBL" id="MQWD01000001">
    <property type="protein sequence ID" value="PAP75857.1"/>
    <property type="molecule type" value="Genomic_DNA"/>
</dbReference>
<name>A0A271IXP4_9BACT</name>
<organism evidence="1 2">
    <name type="scientific">Rubrivirga marina</name>
    <dbReference type="NCBI Taxonomy" id="1196024"/>
    <lineage>
        <taxon>Bacteria</taxon>
        <taxon>Pseudomonadati</taxon>
        <taxon>Rhodothermota</taxon>
        <taxon>Rhodothermia</taxon>
        <taxon>Rhodothermales</taxon>
        <taxon>Rubricoccaceae</taxon>
        <taxon>Rubrivirga</taxon>
    </lineage>
</organism>
<protein>
    <recommendedName>
        <fullName evidence="3">Secretion system C-terminal sorting domain-containing protein</fullName>
    </recommendedName>
</protein>
<reference evidence="1 2" key="1">
    <citation type="submission" date="2016-11" db="EMBL/GenBank/DDBJ databases">
        <title>Study of marine rhodopsin-containing bacteria.</title>
        <authorList>
            <person name="Yoshizawa S."/>
            <person name="Kumagai Y."/>
            <person name="Kogure K."/>
        </authorList>
    </citation>
    <scope>NUCLEOTIDE SEQUENCE [LARGE SCALE GENOMIC DNA]</scope>
    <source>
        <strain evidence="1 2">SAORIC-28</strain>
    </source>
</reference>